<evidence type="ECO:0000259" key="13">
    <source>
        <dbReference type="Pfam" id="PF04452"/>
    </source>
</evidence>
<feature type="domain" description="Ribosomal RNA small subunit methyltransferase E PUA-like" evidence="14">
    <location>
        <begin position="46"/>
        <end position="86"/>
    </location>
</feature>
<evidence type="ECO:0000256" key="2">
    <source>
        <dbReference type="ARBA" id="ARBA00005528"/>
    </source>
</evidence>
<feature type="domain" description="Ribosomal RNA small subunit methyltransferase E methyltransferase" evidence="13">
    <location>
        <begin position="94"/>
        <end position="269"/>
    </location>
</feature>
<evidence type="ECO:0000256" key="3">
    <source>
        <dbReference type="ARBA" id="ARBA00012328"/>
    </source>
</evidence>
<reference evidence="15 16" key="1">
    <citation type="submission" date="2014-03" db="EMBL/GenBank/DDBJ databases">
        <title>Genomics of Bifidobacteria.</title>
        <authorList>
            <person name="Ventura M."/>
            <person name="Milani C."/>
            <person name="Lugli G.A."/>
        </authorList>
    </citation>
    <scope>NUCLEOTIDE SEQUENCE [LARGE SCALE GENOMIC DNA]</scope>
    <source>
        <strain evidence="15 16">LMG 14934</strain>
    </source>
</reference>
<dbReference type="Pfam" id="PF04452">
    <property type="entry name" value="Methyltrans_RNA"/>
    <property type="match status" value="1"/>
</dbReference>
<keyword evidence="9 12" id="KW-0949">S-adenosyl-L-methionine</keyword>
<dbReference type="InterPro" id="IPR046887">
    <property type="entry name" value="RsmE_PUA-like"/>
</dbReference>
<dbReference type="Gene3D" id="3.40.1280.10">
    <property type="match status" value="1"/>
</dbReference>
<dbReference type="SUPFAM" id="SSF75217">
    <property type="entry name" value="alpha/beta knot"/>
    <property type="match status" value="1"/>
</dbReference>
<comment type="caution">
    <text evidence="15">The sequence shown here is derived from an EMBL/GenBank/DDBJ whole genome shotgun (WGS) entry which is preliminary data.</text>
</comment>
<dbReference type="InterPro" id="IPR006700">
    <property type="entry name" value="RsmE"/>
</dbReference>
<evidence type="ECO:0000256" key="4">
    <source>
        <dbReference type="ARBA" id="ARBA00013673"/>
    </source>
</evidence>
<keyword evidence="8 12" id="KW-0808">Transferase</keyword>
<evidence type="ECO:0000256" key="8">
    <source>
        <dbReference type="ARBA" id="ARBA00022679"/>
    </source>
</evidence>
<protein>
    <recommendedName>
        <fullName evidence="4 12">Ribosomal RNA small subunit methyltransferase E</fullName>
        <ecNumber evidence="3 12">2.1.1.193</ecNumber>
    </recommendedName>
</protein>
<dbReference type="Proteomes" id="UP000029040">
    <property type="component" value="Unassembled WGS sequence"/>
</dbReference>
<evidence type="ECO:0000256" key="12">
    <source>
        <dbReference type="PIRNR" id="PIRNR015601"/>
    </source>
</evidence>
<comment type="function">
    <text evidence="10 12">Specifically methylates the N3 position of the uracil ring of uridine 1498 (m3U1498) in 16S rRNA. Acts on the fully assembled 30S ribosomal subunit.</text>
</comment>
<name>A0A087CTC5_9BIFI</name>
<dbReference type="NCBIfam" id="NF008693">
    <property type="entry name" value="PRK11713.2-3"/>
    <property type="match status" value="1"/>
</dbReference>
<dbReference type="NCBIfam" id="TIGR00046">
    <property type="entry name" value="RsmE family RNA methyltransferase"/>
    <property type="match status" value="1"/>
</dbReference>
<dbReference type="InterPro" id="IPR029026">
    <property type="entry name" value="tRNA_m1G_MTases_N"/>
</dbReference>
<dbReference type="EMBL" id="JGZM01000006">
    <property type="protein sequence ID" value="KFI86525.1"/>
    <property type="molecule type" value="Genomic_DNA"/>
</dbReference>
<comment type="catalytic activity">
    <reaction evidence="11 12">
        <text>uridine(1498) in 16S rRNA + S-adenosyl-L-methionine = N(3)-methyluridine(1498) in 16S rRNA + S-adenosyl-L-homocysteine + H(+)</text>
        <dbReference type="Rhea" id="RHEA:42920"/>
        <dbReference type="Rhea" id="RHEA-COMP:10283"/>
        <dbReference type="Rhea" id="RHEA-COMP:10284"/>
        <dbReference type="ChEBI" id="CHEBI:15378"/>
        <dbReference type="ChEBI" id="CHEBI:57856"/>
        <dbReference type="ChEBI" id="CHEBI:59789"/>
        <dbReference type="ChEBI" id="CHEBI:65315"/>
        <dbReference type="ChEBI" id="CHEBI:74502"/>
        <dbReference type="EC" id="2.1.1.193"/>
    </reaction>
</comment>
<evidence type="ECO:0000256" key="11">
    <source>
        <dbReference type="ARBA" id="ARBA00047944"/>
    </source>
</evidence>
<dbReference type="AlphaFoldDB" id="A0A087CTC5"/>
<organism evidence="15 16">
    <name type="scientific">Bifidobacterium pullorum subsp. saeculare DSM 6531 = LMG 14934</name>
    <dbReference type="NCBI Taxonomy" id="1437611"/>
    <lineage>
        <taxon>Bacteria</taxon>
        <taxon>Bacillati</taxon>
        <taxon>Actinomycetota</taxon>
        <taxon>Actinomycetes</taxon>
        <taxon>Bifidobacteriales</taxon>
        <taxon>Bifidobacteriaceae</taxon>
        <taxon>Bifidobacterium</taxon>
    </lineage>
</organism>
<evidence type="ECO:0000256" key="6">
    <source>
        <dbReference type="ARBA" id="ARBA00022552"/>
    </source>
</evidence>
<evidence type="ECO:0000313" key="16">
    <source>
        <dbReference type="Proteomes" id="UP000029040"/>
    </source>
</evidence>
<dbReference type="CDD" id="cd18084">
    <property type="entry name" value="RsmE-like"/>
    <property type="match status" value="1"/>
</dbReference>
<evidence type="ECO:0000313" key="15">
    <source>
        <dbReference type="EMBL" id="KFI86525.1"/>
    </source>
</evidence>
<comment type="subcellular location">
    <subcellularLocation>
        <location evidence="1 12">Cytoplasm</location>
    </subcellularLocation>
</comment>
<dbReference type="PIRSF" id="PIRSF015601">
    <property type="entry name" value="MTase_slr0722"/>
    <property type="match status" value="1"/>
</dbReference>
<dbReference type="EC" id="2.1.1.193" evidence="3 12"/>
<dbReference type="SUPFAM" id="SSF88697">
    <property type="entry name" value="PUA domain-like"/>
    <property type="match status" value="1"/>
</dbReference>
<sequence length="277" mass="29935">MSQLGAMCSLVSMTEPLFLLDPDHDDVPVNSDEIHAGWTLTLPPHIRRHAVQAMRLKAGDALTLSDGRGLRLRATMVDPEQGTAEVVEFGREPQPVVRLNLIQALAKNGHDEQAIDMATQIGVDTVIPWQADRSIAKWKAGRTDRKWRQVLEAATEQSRRCWTPELGDCVSSKGIVAICRRACVHGELVIVLHQDATRSWHDIEESIAALSDRCLVDGRTRAITVVVGPEGGISEAEVDAFVGAGAECCVLGTNILRASAAGPVALALLSRAVGRYA</sequence>
<evidence type="ECO:0000256" key="1">
    <source>
        <dbReference type="ARBA" id="ARBA00004496"/>
    </source>
</evidence>
<dbReference type="InterPro" id="IPR029028">
    <property type="entry name" value="Alpha/beta_knot_MTases"/>
</dbReference>
<evidence type="ECO:0000256" key="10">
    <source>
        <dbReference type="ARBA" id="ARBA00025699"/>
    </source>
</evidence>
<accession>A0A087CTC5</accession>
<dbReference type="InterPro" id="IPR046886">
    <property type="entry name" value="RsmE_MTase_dom"/>
</dbReference>
<dbReference type="GO" id="GO:0070475">
    <property type="term" value="P:rRNA base methylation"/>
    <property type="evidence" value="ECO:0007669"/>
    <property type="project" value="TreeGrafter"/>
</dbReference>
<keyword evidence="6 12" id="KW-0698">rRNA processing</keyword>
<dbReference type="InterPro" id="IPR015947">
    <property type="entry name" value="PUA-like_sf"/>
</dbReference>
<evidence type="ECO:0000256" key="5">
    <source>
        <dbReference type="ARBA" id="ARBA00022490"/>
    </source>
</evidence>
<evidence type="ECO:0000259" key="14">
    <source>
        <dbReference type="Pfam" id="PF20260"/>
    </source>
</evidence>
<evidence type="ECO:0000256" key="9">
    <source>
        <dbReference type="ARBA" id="ARBA00022691"/>
    </source>
</evidence>
<keyword evidence="5 12" id="KW-0963">Cytoplasm</keyword>
<dbReference type="PANTHER" id="PTHR30027">
    <property type="entry name" value="RIBOSOMAL RNA SMALL SUBUNIT METHYLTRANSFERASE E"/>
    <property type="match status" value="1"/>
</dbReference>
<dbReference type="GO" id="GO:0070042">
    <property type="term" value="F:rRNA (uridine-N3-)-methyltransferase activity"/>
    <property type="evidence" value="ECO:0007669"/>
    <property type="project" value="TreeGrafter"/>
</dbReference>
<proteinExistence type="inferred from homology"/>
<dbReference type="Pfam" id="PF20260">
    <property type="entry name" value="PUA_4"/>
    <property type="match status" value="1"/>
</dbReference>
<evidence type="ECO:0000256" key="7">
    <source>
        <dbReference type="ARBA" id="ARBA00022603"/>
    </source>
</evidence>
<gene>
    <name evidence="15" type="ORF">BSAE_1637</name>
</gene>
<comment type="similarity">
    <text evidence="2 12">Belongs to the RNA methyltransferase RsmE family.</text>
</comment>
<keyword evidence="7 12" id="KW-0489">Methyltransferase</keyword>
<dbReference type="PANTHER" id="PTHR30027:SF3">
    <property type="entry name" value="16S RRNA (URACIL(1498)-N(3))-METHYLTRANSFERASE"/>
    <property type="match status" value="1"/>
</dbReference>
<dbReference type="GO" id="GO:0005737">
    <property type="term" value="C:cytoplasm"/>
    <property type="evidence" value="ECO:0007669"/>
    <property type="project" value="UniProtKB-SubCell"/>
</dbReference>